<feature type="compositionally biased region" description="Pro residues" evidence="2">
    <location>
        <begin position="78"/>
        <end position="90"/>
    </location>
</feature>
<feature type="region of interest" description="Disordered" evidence="2">
    <location>
        <begin position="71"/>
        <end position="102"/>
    </location>
</feature>
<keyword evidence="1" id="KW-0175">Coiled coil</keyword>
<keyword evidence="3" id="KW-1133">Transmembrane helix</keyword>
<dbReference type="RefSeq" id="WP_264487330.1">
    <property type="nucleotide sequence ID" value="NZ_JAPDDT010000004.1"/>
</dbReference>
<dbReference type="InterPro" id="IPR001940">
    <property type="entry name" value="Peptidase_S1C"/>
</dbReference>
<evidence type="ECO:0000313" key="4">
    <source>
        <dbReference type="EMBL" id="MCW1923225.1"/>
    </source>
</evidence>
<reference evidence="4 5" key="1">
    <citation type="submission" date="2022-10" db="EMBL/GenBank/DDBJ databases">
        <title>Luteolibacter arcticus strain CCTCC AB 2014275, whole genome shotgun sequencing project.</title>
        <authorList>
            <person name="Zhao G."/>
            <person name="Shen L."/>
        </authorList>
    </citation>
    <scope>NUCLEOTIDE SEQUENCE [LARGE SCALE GENOMIC DNA]</scope>
    <source>
        <strain evidence="4 5">CCTCC AB 2014275</strain>
    </source>
</reference>
<keyword evidence="3" id="KW-0472">Membrane</keyword>
<keyword evidence="5" id="KW-1185">Reference proteome</keyword>
<evidence type="ECO:0000256" key="1">
    <source>
        <dbReference type="SAM" id="Coils"/>
    </source>
</evidence>
<organism evidence="4 5">
    <name type="scientific">Luteolibacter arcticus</name>
    <dbReference type="NCBI Taxonomy" id="1581411"/>
    <lineage>
        <taxon>Bacteria</taxon>
        <taxon>Pseudomonadati</taxon>
        <taxon>Verrucomicrobiota</taxon>
        <taxon>Verrucomicrobiia</taxon>
        <taxon>Verrucomicrobiales</taxon>
        <taxon>Verrucomicrobiaceae</taxon>
        <taxon>Luteolibacter</taxon>
    </lineage>
</organism>
<dbReference type="InterPro" id="IPR009003">
    <property type="entry name" value="Peptidase_S1_PA"/>
</dbReference>
<dbReference type="SUPFAM" id="SSF50494">
    <property type="entry name" value="Trypsin-like serine proteases"/>
    <property type="match status" value="1"/>
</dbReference>
<evidence type="ECO:0000256" key="3">
    <source>
        <dbReference type="SAM" id="Phobius"/>
    </source>
</evidence>
<dbReference type="CDD" id="cd20335">
    <property type="entry name" value="BRcat_RBR"/>
    <property type="match status" value="1"/>
</dbReference>
<dbReference type="Pfam" id="PF13365">
    <property type="entry name" value="Trypsin_2"/>
    <property type="match status" value="1"/>
</dbReference>
<proteinExistence type="predicted"/>
<dbReference type="PANTHER" id="PTHR22939">
    <property type="entry name" value="SERINE PROTEASE FAMILY S1C HTRA-RELATED"/>
    <property type="match status" value="1"/>
</dbReference>
<dbReference type="Gene3D" id="2.40.10.10">
    <property type="entry name" value="Trypsin-like serine proteases"/>
    <property type="match status" value="2"/>
</dbReference>
<comment type="caution">
    <text evidence="4">The sequence shown here is derived from an EMBL/GenBank/DDBJ whole genome shotgun (WGS) entry which is preliminary data.</text>
</comment>
<keyword evidence="3" id="KW-0812">Transmembrane</keyword>
<dbReference type="InterPro" id="IPR043504">
    <property type="entry name" value="Peptidase_S1_PA_chymotrypsin"/>
</dbReference>
<dbReference type="Proteomes" id="UP001320876">
    <property type="component" value="Unassembled WGS sequence"/>
</dbReference>
<gene>
    <name evidence="4" type="ORF">OKA05_11730</name>
</gene>
<name>A0ABT3GI93_9BACT</name>
<protein>
    <submittedName>
        <fullName evidence="4">Trypsin-like peptidase domain-containing protein</fullName>
    </submittedName>
</protein>
<sequence>MHSASSQFCNDDMNVEFECPGCQQSLSADVPATGVDVTCPACSTAFHVDAPEVAIPTVKARIATAPVTVAPASAPVNRPGPGPGPRPPGGAPHRTAYHPPPAASSGDGKLIAIIAVAVLALAGGGYGIWAAASKAEEKKKAFLAAPTMQEQARQKLAELALKDAERRERESAERQKNIEKNRIEIAKREKEDAARLDRERDVKLTKIAQEHFNGDKVAAAELLKEADAVNEEINKLFADNVQGNEPQTQAEFYQTFNRLFERRIKSNPIISKALAGNNSMTEFLSESPGEAFTKNAELLEKYGSFGSGFFISADGWLVTNRHVVGKADTVDLRTSDGKIVPAQVVARDPKNDLALLKADVKSSTWLPVSQGGKELELGDSVFTIGFPNPVMQGLEPKYTDGRVSSRAGMMDDEAFYQISVPVQPGNSGGPLIDMESGWAVGVITLRLDRTSDGRNADNVSYALKAAVLHQFVSGTPEAAPALKAAAADKPAGASAIIARAKGASATILVPN</sequence>
<evidence type="ECO:0000256" key="2">
    <source>
        <dbReference type="SAM" id="MobiDB-lite"/>
    </source>
</evidence>
<feature type="coiled-coil region" evidence="1">
    <location>
        <begin position="161"/>
        <end position="239"/>
    </location>
</feature>
<dbReference type="PRINTS" id="PR00834">
    <property type="entry name" value="PROTEASES2C"/>
</dbReference>
<evidence type="ECO:0000313" key="5">
    <source>
        <dbReference type="Proteomes" id="UP001320876"/>
    </source>
</evidence>
<dbReference type="EMBL" id="JAPDDT010000004">
    <property type="protein sequence ID" value="MCW1923225.1"/>
    <property type="molecule type" value="Genomic_DNA"/>
</dbReference>
<feature type="transmembrane region" description="Helical" evidence="3">
    <location>
        <begin position="110"/>
        <end position="132"/>
    </location>
</feature>
<dbReference type="PANTHER" id="PTHR22939:SF129">
    <property type="entry name" value="SERINE PROTEASE HTRA2, MITOCHONDRIAL"/>
    <property type="match status" value="1"/>
</dbReference>
<accession>A0ABT3GI93</accession>